<proteinExistence type="predicted"/>
<feature type="coiled-coil region" evidence="1">
    <location>
        <begin position="117"/>
        <end position="161"/>
    </location>
</feature>
<accession>A0A1X1I5N2</accession>
<evidence type="ECO:0000313" key="2">
    <source>
        <dbReference type="EMBL" id="ORO68357.1"/>
    </source>
</evidence>
<gene>
    <name evidence="2" type="ORF">B7715_00870</name>
</gene>
<evidence type="ECO:0000313" key="3">
    <source>
        <dbReference type="Proteomes" id="UP000193961"/>
    </source>
</evidence>
<reference evidence="2 3" key="1">
    <citation type="journal article" date="2016" name="Eur. J. Clin. Microbiol. Infect. Dis.">
        <title>Whole genome sequencing as a tool for phylogenetic analysis of clinical strains of Mitis group streptococci.</title>
        <authorList>
            <person name="Rasmussen L.H."/>
            <person name="Dargis R."/>
            <person name="Hojholt K."/>
            <person name="Christensen J.J."/>
            <person name="Skovgaard O."/>
            <person name="Justesen U.S."/>
            <person name="Rosenvinge F.S."/>
            <person name="Moser C."/>
            <person name="Lukjancenko O."/>
            <person name="Rasmussen S."/>
            <person name="Nielsen X.C."/>
        </authorList>
    </citation>
    <scope>NUCLEOTIDE SEQUENCE [LARGE SCALE GENOMIC DNA]</scope>
    <source>
        <strain evidence="2 3">OD_321121_09</strain>
    </source>
</reference>
<dbReference type="EMBL" id="NCUQ01000008">
    <property type="protein sequence ID" value="ORO68357.1"/>
    <property type="molecule type" value="Genomic_DNA"/>
</dbReference>
<protein>
    <submittedName>
        <fullName evidence="2">Uncharacterized protein</fullName>
    </submittedName>
</protein>
<comment type="caution">
    <text evidence="2">The sequence shown here is derived from an EMBL/GenBank/DDBJ whole genome shotgun (WGS) entry which is preliminary data.</text>
</comment>
<dbReference type="Proteomes" id="UP000193961">
    <property type="component" value="Unassembled WGS sequence"/>
</dbReference>
<keyword evidence="1" id="KW-0175">Coiled coil</keyword>
<name>A0A1X1I5N2_STROR</name>
<organism evidence="2 3">
    <name type="scientific">Streptococcus oralis subsp. oralis</name>
    <dbReference type="NCBI Taxonomy" id="1891914"/>
    <lineage>
        <taxon>Bacteria</taxon>
        <taxon>Bacillati</taxon>
        <taxon>Bacillota</taxon>
        <taxon>Bacilli</taxon>
        <taxon>Lactobacillales</taxon>
        <taxon>Streptococcaceae</taxon>
        <taxon>Streptococcus</taxon>
    </lineage>
</organism>
<dbReference type="RefSeq" id="WP_036757412.1">
    <property type="nucleotide sequence ID" value="NZ_NCUQ01000008.1"/>
</dbReference>
<dbReference type="AlphaFoldDB" id="A0A1X1I5N2"/>
<evidence type="ECO:0000256" key="1">
    <source>
        <dbReference type="SAM" id="Coils"/>
    </source>
</evidence>
<sequence length="237" mass="27578">MARKKSISDDELIHLFEQYLISQCSCDLSLVKIPRFGDYVRNHGYQNVADTTIRRNKRFRDFLKESEIKYQDENYETVITYKTIDPDNFIAKNRTPGSMKRALVEISQYYKKIANIAASYKQEADKLRALNSELQSTNEDLKQKLQRENELSDENQKLLQIIKTSVYPEIANELLKEEGLLKYSQKVISEDFLVDNIITAESEIDFHSGGFIEQENPQKSTKVVSIKNLLDSKTNYK</sequence>